<comment type="caution">
    <text evidence="2">The sequence shown here is derived from an EMBL/GenBank/DDBJ whole genome shotgun (WGS) entry which is preliminary data.</text>
</comment>
<dbReference type="Pfam" id="PF16215">
    <property type="entry name" value="DUF4876"/>
    <property type="match status" value="1"/>
</dbReference>
<protein>
    <recommendedName>
        <fullName evidence="4">DUF4876 domain-containing protein</fullName>
    </recommendedName>
</protein>
<feature type="chain" id="PRO_5001800699" description="DUF4876 domain-containing protein" evidence="1">
    <location>
        <begin position="23"/>
        <end position="409"/>
    </location>
</feature>
<dbReference type="EMBL" id="JPRP01000001">
    <property type="protein sequence ID" value="KFE99536.1"/>
    <property type="molecule type" value="Genomic_DNA"/>
</dbReference>
<proteinExistence type="predicted"/>
<evidence type="ECO:0008006" key="4">
    <source>
        <dbReference type="Google" id="ProtNLM"/>
    </source>
</evidence>
<keyword evidence="1" id="KW-0732">Signal</keyword>
<dbReference type="InterPro" id="IPR032627">
    <property type="entry name" value="DUF4876"/>
</dbReference>
<sequence length="409" mass="44508">MKKSVLLLGLVAAMATGFTVTSCSSDDDFGNSVSQTGVLTMNFTGEGIATYKTLDISIKEINTGAITEFTIQNTNAHSIELPFGSYNITVNGIVVSTDSEQINVGATAVTDIKVNATNTTIPLLAKRFGNDFIIEEVFFTGVRTPDNKNYNSSRYFKITNNTDKVLDAANLIIGQSNFLTTSNDNPTPYNVNDYFPVKGVMVLESSSPKLVQPGDFIVVADNAINHSQNTSTAYNLQNADWEFPSTNPALGQVDNPSVPNVDVIFTTMGFPDMFFLHNRGFESYVIARFPAGENTGTFLQNQKYDYTYVNSAGNVTARSAYKIPNSWIVDGVNNSIPTDFVQTLTSASIDAGWTSVGSMNNDATRYGKSVRRKVIGKTSEGRNVYKDTNNSTLDFVKDSQPSLKNGISH</sequence>
<dbReference type="PROSITE" id="PS51257">
    <property type="entry name" value="PROKAR_LIPOPROTEIN"/>
    <property type="match status" value="1"/>
</dbReference>
<accession>A0A085Z523</accession>
<organism evidence="2 3">
    <name type="scientific">Chryseobacterium formosense</name>
    <dbReference type="NCBI Taxonomy" id="236814"/>
    <lineage>
        <taxon>Bacteria</taxon>
        <taxon>Pseudomonadati</taxon>
        <taxon>Bacteroidota</taxon>
        <taxon>Flavobacteriia</taxon>
        <taxon>Flavobacteriales</taxon>
        <taxon>Weeksellaceae</taxon>
        <taxon>Chryseobacterium group</taxon>
        <taxon>Chryseobacterium</taxon>
    </lineage>
</organism>
<feature type="signal peptide" evidence="1">
    <location>
        <begin position="1"/>
        <end position="22"/>
    </location>
</feature>
<evidence type="ECO:0000256" key="1">
    <source>
        <dbReference type="SAM" id="SignalP"/>
    </source>
</evidence>
<evidence type="ECO:0000313" key="3">
    <source>
        <dbReference type="Proteomes" id="UP000028713"/>
    </source>
</evidence>
<evidence type="ECO:0000313" key="2">
    <source>
        <dbReference type="EMBL" id="KFE99536.1"/>
    </source>
</evidence>
<keyword evidence="3" id="KW-1185">Reference proteome</keyword>
<dbReference type="Proteomes" id="UP000028713">
    <property type="component" value="Unassembled WGS sequence"/>
</dbReference>
<dbReference type="RefSeq" id="WP_034673123.1">
    <property type="nucleotide sequence ID" value="NZ_FPAP01000004.1"/>
</dbReference>
<dbReference type="AlphaFoldDB" id="A0A085Z523"/>
<dbReference type="eggNOG" id="ENOG502Z9BC">
    <property type="taxonomic scope" value="Bacteria"/>
</dbReference>
<dbReference type="OrthoDB" id="1409865at2"/>
<gene>
    <name evidence="2" type="ORF">IX39_02405</name>
</gene>
<reference evidence="2 3" key="1">
    <citation type="submission" date="2014-07" db="EMBL/GenBank/DDBJ databases">
        <title>Genome of Chryseobacterium formosense LMG 24722.</title>
        <authorList>
            <person name="Pipes S.E."/>
            <person name="Stropko S.J."/>
            <person name="Newman J.D."/>
        </authorList>
    </citation>
    <scope>NUCLEOTIDE SEQUENCE [LARGE SCALE GENOMIC DNA]</scope>
    <source>
        <strain evidence="2 3">LMG 24722</strain>
    </source>
</reference>
<dbReference type="STRING" id="236814.IX39_02405"/>
<name>A0A085Z523_9FLAO</name>